<dbReference type="InterPro" id="IPR009081">
    <property type="entry name" value="PP-bd_ACP"/>
</dbReference>
<dbReference type="Gene3D" id="3.10.129.110">
    <property type="entry name" value="Polyketide synthase dehydratase"/>
    <property type="match status" value="1"/>
</dbReference>
<dbReference type="InterPro" id="IPR036291">
    <property type="entry name" value="NAD(P)-bd_dom_sf"/>
</dbReference>
<dbReference type="Gene3D" id="3.30.70.3290">
    <property type="match status" value="2"/>
</dbReference>
<dbReference type="Pfam" id="PF00698">
    <property type="entry name" value="Acyl_transf_1"/>
    <property type="match status" value="1"/>
</dbReference>
<accession>A0AAN9YW01</accession>
<feature type="region of interest" description="N-terminal hotdog fold" evidence="8">
    <location>
        <begin position="547"/>
        <end position="679"/>
    </location>
</feature>
<evidence type="ECO:0000256" key="7">
    <source>
        <dbReference type="ARBA" id="ARBA00023315"/>
    </source>
</evidence>
<dbReference type="GO" id="GO:0031177">
    <property type="term" value="F:phosphopantetheine binding"/>
    <property type="evidence" value="ECO:0007669"/>
    <property type="project" value="InterPro"/>
</dbReference>
<comment type="caution">
    <text evidence="13">The sequence shown here is derived from an EMBL/GenBank/DDBJ whole genome shotgun (WGS) entry which is preliminary data.</text>
</comment>
<proteinExistence type="predicted"/>
<evidence type="ECO:0000259" key="11">
    <source>
        <dbReference type="PROSITE" id="PS50173"/>
    </source>
</evidence>
<dbReference type="EMBL" id="JAKJXP020000007">
    <property type="protein sequence ID" value="KAK7756454.1"/>
    <property type="molecule type" value="Genomic_DNA"/>
</dbReference>
<dbReference type="InterPro" id="IPR001126">
    <property type="entry name" value="UmuC"/>
</dbReference>
<evidence type="ECO:0000256" key="5">
    <source>
        <dbReference type="ARBA" id="ARBA00023002"/>
    </source>
</evidence>
<dbReference type="Pfam" id="PF22621">
    <property type="entry name" value="CurL-like_PKS_C"/>
    <property type="match status" value="1"/>
</dbReference>
<dbReference type="Pfam" id="PF00550">
    <property type="entry name" value="PP-binding"/>
    <property type="match status" value="1"/>
</dbReference>
<keyword evidence="5" id="KW-0560">Oxidoreductase</keyword>
<dbReference type="Pfam" id="PF14765">
    <property type="entry name" value="PS-DH"/>
    <property type="match status" value="1"/>
</dbReference>
<evidence type="ECO:0000313" key="13">
    <source>
        <dbReference type="EMBL" id="KAK7756454.1"/>
    </source>
</evidence>
<keyword evidence="14" id="KW-1185">Reference proteome</keyword>
<dbReference type="InterPro" id="IPR057326">
    <property type="entry name" value="KR_dom"/>
</dbReference>
<feature type="region of interest" description="C-terminal hotdog fold" evidence="8">
    <location>
        <begin position="699"/>
        <end position="869"/>
    </location>
</feature>
<feature type="active site" description="Proton donor; for dehydratase activity" evidence="8">
    <location>
        <position position="771"/>
    </location>
</feature>
<dbReference type="InterPro" id="IPR016036">
    <property type="entry name" value="Malonyl_transacylase_ACP-bd"/>
</dbReference>
<sequence length="2151" mass="233365">MSFGGSNAAIILEEAPDICRAAHGVTPGKEFKHTNGAEAINGAEYKNGSQHQNGIEHSRLVNGVEHTNGVNGVKHPDNNNILLNGAGKSHAASNGIASLDYSGSNARKRLFVLSAKSKNSLSSYLPFFEEYLTAAPESNDFAKNLSYTLGQRRTHHPHRIAVVADSIDSLKAQLAAPKVTKTKDQVLAFVFTGQEELNKPESESRINDAEISQPACTAVQLALVALLKSWEVTPTTVTGHSSGEIAAAFAAGLVSFQAAIAIAYFRGRAAVELAREHGKRGAMLALGTSFEEASALLRQNTVGYATIAAINSPQSVTVSGDVAAVENIHQFADAQGLFARRLKVDVAYHSCHLEQVAASYLASIKPFCNQEPLSSGYDDLHVRFVSSVTGREAGKDTVDASYWVKNLLQPVRFAGAIESVFSSEDEANGGQRKTPNVILEIGPHAALKNPIKQTVEGLRQRSDKRQLQFTYLPSLIRGTAGDEALLGLAGSLFTIGSSVHLGAVNQTGPHDAHVLTDLPPYAWDKSVRYIHKTRFAQGKLHPGQPYHPLLGWKSPYSEGGEQTFRQVFTLDEIPWIRDHNVAGHVVFPMTGYLSLAMEALRRVTAKVPSSFLIREFHAKRSLEIQEDERVDLTTKLRPAATGTEAFSSTAWTFEILSWSDAQGWMTHSYGQIEAETTEMTLQQGGPTLQASAPIIESEQREERSAELEYATQGQGGTRYGPAFRTMDKFWAGPGWTVMESQLRDGLDLSAFDSNSSPYYGSPISVDPPTLDGFLQGIGPLQEVDGRRPAQMPNYVSRLRISNQIPAVGGKQRFTVVTRALDYDTKAGSLRISIAAFAQHAAAAADHGGLTPVAEWESVTFRSIGSSDAADAAAGLPASYYWDAIPSLDFAEREELVKTLDIDPVDEHELPRRRKLNRAAIYYMDKVLKETAGDDLSRMPSHLASFLGWARNVVARQAEEEKDAGLESELSAEQLLAEVSVSDAQGEMLCAVGEQLASILRGEVQPLEILLKDNLLSRNYEDDKANARSSRVLARWVRHLSDVKADLRVLEIGAGTGSATLPVLEALSHGNAGEGGEESPPAFLSYTFTDISPGFFEGARAKLAKWLQRITFQKLDVSQDPVQQGFAAEDYDLVIASNVLHATPNMTATIDHVRKLLRPGGKLILLEGVRHPALTLPFALLPGWWLAEDEYRSREEGPLLTEDAWHRLLSERGFSGVDGAIADYPGTPEHMLSVMCTTRTGLWEDFEDATATAITVCGPLMDSEEEEFAQMVAEQVGERLGCPASVKPFAEIDAVDDPFCVFIDSPRSSVLSDLSPESFEALRSTLLETRGVLWVVPEGHSPEAEMIRGMLRTLRLESAAKNLFLLEGTPCEEQGAIAITKLAGRLRDPEVAGGTAQDFVWHDGKIQLPRYRPLTGAKEVFASEAGVPVRKVQNIWQDNDVTFEMTVDAAGSPDSIYFRRTNVPAQPLGDDEVLIRVEAAGVNFRDLLLVLGSIPWTTPGFEGAGVIVRTGANVTDLHVGDRVFYGALGGGSFTTHMRMESWRARRIPDHMSSVEAASISVAYSTAVMSLLRIGRLRKGERVLIHAASGAVGQACIVLAQHVGARVFATAGSPAKREFLQETFGISEDHIFSSRTPEFRDGIMCATGGKGVDVVINSLSGNLLQETWSLMADFGRFVEIGKRDLLQNSHLGMRPFDRNVTFSGVDLRAYFNQRPEELRDCLSEVADLLQRKIIVPIQPVTTLPISQIATGLRKLQSGQNIGKIVVTMGPDERVLAENPPALGGMSGSLLRPDATYLITGGTGGIGISLGAWMIDNGARNVVLLGRSGSSRPEVQRLLKQYENSDANLRAIACDVGSREELVQALDSIRDLPPVGGVIHGALYLRDALLVNATYEDWENITRPRVRGAWNLQELLPELDFFVALSSFLGSTGNVGQSIYAGTATFFDAFASHRNARGLPTVSIALPVVLDVGYVADRNLTETLKSSLGATLTEAHLRTLVKGAIIGPSSGLNRGGKAVSFTFASGNDSSALAWQCFHPVALVQRMNSKQHNPRSNGAGQSNEAHWNGLQNGTSSDPLLNLLEALISKVSSITMIERDEVEADAPLANYSLDSLVSVELRNWIRRETGVDLQLPSIVGAANLRALATYILSQTK</sequence>
<dbReference type="InterPro" id="IPR020843">
    <property type="entry name" value="ER"/>
</dbReference>
<dbReference type="InterPro" id="IPR014043">
    <property type="entry name" value="Acyl_transferase_dom"/>
</dbReference>
<dbReference type="Gene3D" id="1.10.1200.10">
    <property type="entry name" value="ACP-like"/>
    <property type="match status" value="1"/>
</dbReference>
<keyword evidence="3" id="KW-0808">Transferase</keyword>
<dbReference type="InterPro" id="IPR013154">
    <property type="entry name" value="ADH-like_N"/>
</dbReference>
<dbReference type="CDD" id="cd02440">
    <property type="entry name" value="AdoMet_MTases"/>
    <property type="match status" value="1"/>
</dbReference>
<dbReference type="InterPro" id="IPR049551">
    <property type="entry name" value="PKS_DH_C"/>
</dbReference>
<dbReference type="GO" id="GO:0016491">
    <property type="term" value="F:oxidoreductase activity"/>
    <property type="evidence" value="ECO:0007669"/>
    <property type="project" value="UniProtKB-KW"/>
</dbReference>
<dbReference type="InterPro" id="IPR049552">
    <property type="entry name" value="PKS_DH_N"/>
</dbReference>
<dbReference type="SUPFAM" id="SSF47336">
    <property type="entry name" value="ACP-like"/>
    <property type="match status" value="1"/>
</dbReference>
<dbReference type="SMART" id="SM00827">
    <property type="entry name" value="PKS_AT"/>
    <property type="match status" value="1"/>
</dbReference>
<dbReference type="Pfam" id="PF08240">
    <property type="entry name" value="ADH_N"/>
    <property type="match status" value="1"/>
</dbReference>
<evidence type="ECO:0000256" key="4">
    <source>
        <dbReference type="ARBA" id="ARBA00022857"/>
    </source>
</evidence>
<keyword evidence="7" id="KW-0012">Acyltransferase</keyword>
<dbReference type="Gene3D" id="3.40.50.150">
    <property type="entry name" value="Vaccinia Virus protein VP39"/>
    <property type="match status" value="1"/>
</dbReference>
<keyword evidence="2" id="KW-0597">Phosphoprotein</keyword>
<dbReference type="InterPro" id="IPR016035">
    <property type="entry name" value="Acyl_Trfase/lysoPLipase"/>
</dbReference>
<dbReference type="CDD" id="cd05195">
    <property type="entry name" value="enoyl_red"/>
    <property type="match status" value="1"/>
</dbReference>
<dbReference type="Gene3D" id="3.40.366.10">
    <property type="entry name" value="Malonyl-Coenzyme A Acyl Carrier Protein, domain 2"/>
    <property type="match status" value="1"/>
</dbReference>
<dbReference type="Pfam" id="PF08242">
    <property type="entry name" value="Methyltransf_12"/>
    <property type="match status" value="1"/>
</dbReference>
<dbReference type="SUPFAM" id="SSF53335">
    <property type="entry name" value="S-adenosyl-L-methionine-dependent methyltransferases"/>
    <property type="match status" value="1"/>
</dbReference>
<dbReference type="PROSITE" id="PS50173">
    <property type="entry name" value="UMUC"/>
    <property type="match status" value="1"/>
</dbReference>
<evidence type="ECO:0000256" key="3">
    <source>
        <dbReference type="ARBA" id="ARBA00022679"/>
    </source>
</evidence>
<dbReference type="SMART" id="SM00823">
    <property type="entry name" value="PKS_PP"/>
    <property type="match status" value="1"/>
</dbReference>
<dbReference type="InterPro" id="IPR020806">
    <property type="entry name" value="PKS_PP-bd"/>
</dbReference>
<feature type="domain" description="PKS/mFAS DH" evidence="12">
    <location>
        <begin position="547"/>
        <end position="869"/>
    </location>
</feature>
<reference evidence="13 14" key="1">
    <citation type="submission" date="2024-02" db="EMBL/GenBank/DDBJ databases">
        <title>De novo assembly and annotation of 12 fungi associated with fruit tree decline syndrome in Ontario, Canada.</title>
        <authorList>
            <person name="Sulman M."/>
            <person name="Ellouze W."/>
            <person name="Ilyukhin E."/>
        </authorList>
    </citation>
    <scope>NUCLEOTIDE SEQUENCE [LARGE SCALE GENOMIC DNA]</scope>
    <source>
        <strain evidence="13 14">M11/M66-122</strain>
    </source>
</reference>
<evidence type="ECO:0000313" key="14">
    <source>
        <dbReference type="Proteomes" id="UP001320420"/>
    </source>
</evidence>
<dbReference type="SUPFAM" id="SSF52151">
    <property type="entry name" value="FabD/lysophospholipase-like"/>
    <property type="match status" value="1"/>
</dbReference>
<dbReference type="Proteomes" id="UP001320420">
    <property type="component" value="Unassembled WGS sequence"/>
</dbReference>
<dbReference type="SUPFAM" id="SSF55048">
    <property type="entry name" value="Probable ACP-binding domain of malonyl-CoA ACP transacylase"/>
    <property type="match status" value="1"/>
</dbReference>
<feature type="domain" description="UmuC" evidence="11">
    <location>
        <begin position="2072"/>
        <end position="2151"/>
    </location>
</feature>
<dbReference type="SMART" id="SM00829">
    <property type="entry name" value="PKS_ER"/>
    <property type="match status" value="1"/>
</dbReference>
<dbReference type="PROSITE" id="PS52019">
    <property type="entry name" value="PKS_MFAS_DH"/>
    <property type="match status" value="1"/>
</dbReference>
<dbReference type="InterPro" id="IPR042104">
    <property type="entry name" value="PKS_dehydratase_sf"/>
</dbReference>
<evidence type="ECO:0000256" key="9">
    <source>
        <dbReference type="SAM" id="MobiDB-lite"/>
    </source>
</evidence>
<feature type="active site" description="Proton acceptor; for dehydratase activity" evidence="8">
    <location>
        <position position="579"/>
    </location>
</feature>
<dbReference type="InterPro" id="IPR001227">
    <property type="entry name" value="Ac_transferase_dom_sf"/>
</dbReference>
<evidence type="ECO:0000256" key="1">
    <source>
        <dbReference type="ARBA" id="ARBA00022450"/>
    </source>
</evidence>
<evidence type="ECO:0000259" key="10">
    <source>
        <dbReference type="PROSITE" id="PS50075"/>
    </source>
</evidence>
<dbReference type="GO" id="GO:0006633">
    <property type="term" value="P:fatty acid biosynthetic process"/>
    <property type="evidence" value="ECO:0007669"/>
    <property type="project" value="TreeGrafter"/>
</dbReference>
<keyword evidence="1" id="KW-0596">Phosphopantetheine</keyword>
<dbReference type="Gene3D" id="3.90.180.10">
    <property type="entry name" value="Medium-chain alcohol dehydrogenases, catalytic domain"/>
    <property type="match status" value="1"/>
</dbReference>
<dbReference type="SUPFAM" id="SSF50129">
    <property type="entry name" value="GroES-like"/>
    <property type="match status" value="1"/>
</dbReference>
<dbReference type="SUPFAM" id="SSF51735">
    <property type="entry name" value="NAD(P)-binding Rossmann-fold domains"/>
    <property type="match status" value="2"/>
</dbReference>
<dbReference type="FunFam" id="3.40.50.720:FF:000209">
    <property type="entry name" value="Polyketide synthase Pks12"/>
    <property type="match status" value="1"/>
</dbReference>
<dbReference type="InterPro" id="IPR013968">
    <property type="entry name" value="PKS_KR"/>
</dbReference>
<dbReference type="GO" id="GO:1901336">
    <property type="term" value="P:lactone biosynthetic process"/>
    <property type="evidence" value="ECO:0007669"/>
    <property type="project" value="UniProtKB-ARBA"/>
</dbReference>
<dbReference type="SMART" id="SM00826">
    <property type="entry name" value="PKS_DH"/>
    <property type="match status" value="1"/>
</dbReference>
<dbReference type="PANTHER" id="PTHR43775:SF29">
    <property type="entry name" value="ASPERFURANONE POLYKETIDE SYNTHASE AFOG-RELATED"/>
    <property type="match status" value="1"/>
</dbReference>
<dbReference type="Gene3D" id="3.40.50.720">
    <property type="entry name" value="NAD(P)-binding Rossmann-like Domain"/>
    <property type="match status" value="1"/>
</dbReference>
<dbReference type="GO" id="GO:0006281">
    <property type="term" value="P:DNA repair"/>
    <property type="evidence" value="ECO:0007669"/>
    <property type="project" value="InterPro"/>
</dbReference>
<dbReference type="InterPro" id="IPR029063">
    <property type="entry name" value="SAM-dependent_MTases_sf"/>
</dbReference>
<dbReference type="Pfam" id="PF08659">
    <property type="entry name" value="KR"/>
    <property type="match status" value="1"/>
</dbReference>
<dbReference type="GO" id="GO:0044550">
    <property type="term" value="P:secondary metabolite biosynthetic process"/>
    <property type="evidence" value="ECO:0007669"/>
    <property type="project" value="TreeGrafter"/>
</dbReference>
<protein>
    <submittedName>
        <fullName evidence="13">PKS/NRPS-like protein biosynthetic cluster</fullName>
    </submittedName>
</protein>
<evidence type="ECO:0000256" key="2">
    <source>
        <dbReference type="ARBA" id="ARBA00022553"/>
    </source>
</evidence>
<dbReference type="InterPro" id="IPR036736">
    <property type="entry name" value="ACP-like_sf"/>
</dbReference>
<organism evidence="13 14">
    <name type="scientific">Diatrype stigma</name>
    <dbReference type="NCBI Taxonomy" id="117547"/>
    <lineage>
        <taxon>Eukaryota</taxon>
        <taxon>Fungi</taxon>
        <taxon>Dikarya</taxon>
        <taxon>Ascomycota</taxon>
        <taxon>Pezizomycotina</taxon>
        <taxon>Sordariomycetes</taxon>
        <taxon>Xylariomycetidae</taxon>
        <taxon>Xylariales</taxon>
        <taxon>Diatrypaceae</taxon>
        <taxon>Diatrype</taxon>
    </lineage>
</organism>
<dbReference type="InterPro" id="IPR050091">
    <property type="entry name" value="PKS_NRPS_Biosynth_Enz"/>
</dbReference>
<dbReference type="SMART" id="SM00822">
    <property type="entry name" value="PKS_KR"/>
    <property type="match status" value="1"/>
</dbReference>
<dbReference type="InterPro" id="IPR020807">
    <property type="entry name" value="PKS_DH"/>
</dbReference>
<evidence type="ECO:0000256" key="8">
    <source>
        <dbReference type="PROSITE-ProRule" id="PRU01363"/>
    </source>
</evidence>
<evidence type="ECO:0000256" key="6">
    <source>
        <dbReference type="ARBA" id="ARBA00023268"/>
    </source>
</evidence>
<dbReference type="InterPro" id="IPR011032">
    <property type="entry name" value="GroES-like_sf"/>
</dbReference>
<name>A0AAN9YW01_9PEZI</name>
<dbReference type="GO" id="GO:0004312">
    <property type="term" value="F:fatty acid synthase activity"/>
    <property type="evidence" value="ECO:0007669"/>
    <property type="project" value="TreeGrafter"/>
</dbReference>
<gene>
    <name evidence="13" type="ORF">SLS62_001680</name>
</gene>
<feature type="region of interest" description="Disordered" evidence="9">
    <location>
        <begin position="2045"/>
        <end position="2066"/>
    </location>
</feature>
<dbReference type="InterPro" id="IPR013217">
    <property type="entry name" value="Methyltransf_12"/>
</dbReference>
<dbReference type="PROSITE" id="PS50075">
    <property type="entry name" value="CARRIER"/>
    <property type="match status" value="1"/>
</dbReference>
<dbReference type="PANTHER" id="PTHR43775">
    <property type="entry name" value="FATTY ACID SYNTHASE"/>
    <property type="match status" value="1"/>
</dbReference>
<dbReference type="Pfam" id="PF13602">
    <property type="entry name" value="ADH_zinc_N_2"/>
    <property type="match status" value="1"/>
</dbReference>
<feature type="domain" description="Carrier" evidence="10">
    <location>
        <begin position="2073"/>
        <end position="2150"/>
    </location>
</feature>
<evidence type="ECO:0000259" key="12">
    <source>
        <dbReference type="PROSITE" id="PS52019"/>
    </source>
</evidence>
<dbReference type="Pfam" id="PF21089">
    <property type="entry name" value="PKS_DH_N"/>
    <property type="match status" value="1"/>
</dbReference>
<keyword evidence="4" id="KW-0521">NADP</keyword>
<keyword evidence="6" id="KW-0511">Multifunctional enzyme</keyword>
<dbReference type="InterPro" id="IPR049900">
    <property type="entry name" value="PKS_mFAS_DH"/>
</dbReference>